<dbReference type="InterPro" id="IPR012337">
    <property type="entry name" value="RNaseH-like_sf"/>
</dbReference>
<keyword evidence="5" id="KW-0479">Metal-binding</keyword>
<evidence type="ECO:0000256" key="11">
    <source>
        <dbReference type="ARBA" id="ARBA00022908"/>
    </source>
</evidence>
<keyword evidence="7" id="KW-0255">Endonuclease</keyword>
<dbReference type="PROSITE" id="PS50158">
    <property type="entry name" value="ZF_CCHC"/>
    <property type="match status" value="1"/>
</dbReference>
<organism evidence="20 21">
    <name type="scientific">Trifolium pratense</name>
    <name type="common">Red clover</name>
    <dbReference type="NCBI Taxonomy" id="57577"/>
    <lineage>
        <taxon>Eukaryota</taxon>
        <taxon>Viridiplantae</taxon>
        <taxon>Streptophyta</taxon>
        <taxon>Embryophyta</taxon>
        <taxon>Tracheophyta</taxon>
        <taxon>Spermatophyta</taxon>
        <taxon>Magnoliopsida</taxon>
        <taxon>eudicotyledons</taxon>
        <taxon>Gunneridae</taxon>
        <taxon>Pentapetalae</taxon>
        <taxon>rosids</taxon>
        <taxon>fabids</taxon>
        <taxon>Fabales</taxon>
        <taxon>Fabaceae</taxon>
        <taxon>Papilionoideae</taxon>
        <taxon>50 kb inversion clade</taxon>
        <taxon>NPAAA clade</taxon>
        <taxon>Hologalegina</taxon>
        <taxon>IRL clade</taxon>
        <taxon>Trifolieae</taxon>
        <taxon>Trifolium</taxon>
    </lineage>
</organism>
<dbReference type="SMART" id="SM00343">
    <property type="entry name" value="ZnF_C2HC"/>
    <property type="match status" value="1"/>
</dbReference>
<keyword evidence="10" id="KW-0460">Magnesium</keyword>
<evidence type="ECO:0000256" key="12">
    <source>
        <dbReference type="ARBA" id="ARBA00022918"/>
    </source>
</evidence>
<keyword evidence="13" id="KW-0808">Transferase</keyword>
<evidence type="ECO:0000256" key="4">
    <source>
        <dbReference type="ARBA" id="ARBA00022722"/>
    </source>
</evidence>
<keyword evidence="15" id="KW-0233">DNA recombination</keyword>
<dbReference type="InterPro" id="IPR054722">
    <property type="entry name" value="PolX-like_BBD"/>
</dbReference>
<proteinExistence type="predicted"/>
<evidence type="ECO:0000259" key="19">
    <source>
        <dbReference type="PROSITE" id="PS50994"/>
    </source>
</evidence>
<feature type="compositionally biased region" description="Basic residues" evidence="17">
    <location>
        <begin position="145"/>
        <end position="155"/>
    </location>
</feature>
<keyword evidence="4" id="KW-0540">Nuclease</keyword>
<dbReference type="PANTHER" id="PTHR42648">
    <property type="entry name" value="TRANSPOSASE, PUTATIVE-RELATED"/>
    <property type="match status" value="1"/>
</dbReference>
<keyword evidence="9" id="KW-0067">ATP-binding</keyword>
<evidence type="ECO:0000256" key="9">
    <source>
        <dbReference type="ARBA" id="ARBA00022840"/>
    </source>
</evidence>
<dbReference type="GO" id="GO:0006310">
    <property type="term" value="P:DNA recombination"/>
    <property type="evidence" value="ECO:0007669"/>
    <property type="project" value="UniProtKB-KW"/>
</dbReference>
<dbReference type="InterPro" id="IPR001878">
    <property type="entry name" value="Znf_CCHC"/>
</dbReference>
<keyword evidence="11" id="KW-0229">DNA integration</keyword>
<gene>
    <name evidence="20" type="ORF">L195_g036858</name>
</gene>
<dbReference type="Gene3D" id="3.30.420.10">
    <property type="entry name" value="Ribonuclease H-like superfamily/Ribonuclease H"/>
    <property type="match status" value="1"/>
</dbReference>
<evidence type="ECO:0000256" key="5">
    <source>
        <dbReference type="ARBA" id="ARBA00022723"/>
    </source>
</evidence>
<keyword evidence="6" id="KW-0547">Nucleotide-binding</keyword>
<comment type="function">
    <text evidence="1">The aspartyl protease (PR) mediates the proteolytic cleavages of the Gag and Gag-Pol polyproteins after assembly of the VLP.</text>
</comment>
<dbReference type="InterPro" id="IPR036397">
    <property type="entry name" value="RNaseH_sf"/>
</dbReference>
<feature type="region of interest" description="Disordered" evidence="17">
    <location>
        <begin position="135"/>
        <end position="159"/>
    </location>
</feature>
<dbReference type="EMBL" id="ASHM01038744">
    <property type="protein sequence ID" value="PNX80846.1"/>
    <property type="molecule type" value="Genomic_DNA"/>
</dbReference>
<keyword evidence="2" id="KW-1188">Viral release from host cell</keyword>
<keyword evidence="13" id="KW-0239">DNA-directed DNA polymerase</keyword>
<dbReference type="SUPFAM" id="SSF57756">
    <property type="entry name" value="Retrovirus zinc finger-like domains"/>
    <property type="match status" value="1"/>
</dbReference>
<dbReference type="InterPro" id="IPR039537">
    <property type="entry name" value="Retrotran_Ty1/copia-like"/>
</dbReference>
<dbReference type="GO" id="GO:0005524">
    <property type="term" value="F:ATP binding"/>
    <property type="evidence" value="ECO:0007669"/>
    <property type="project" value="UniProtKB-KW"/>
</dbReference>
<dbReference type="Pfam" id="PF00098">
    <property type="entry name" value="zf-CCHC"/>
    <property type="match status" value="1"/>
</dbReference>
<evidence type="ECO:0000256" key="15">
    <source>
        <dbReference type="ARBA" id="ARBA00023172"/>
    </source>
</evidence>
<dbReference type="Proteomes" id="UP000236291">
    <property type="component" value="Unassembled WGS sequence"/>
</dbReference>
<evidence type="ECO:0000256" key="7">
    <source>
        <dbReference type="ARBA" id="ARBA00022759"/>
    </source>
</evidence>
<keyword evidence="13" id="KW-0548">Nucleotidyltransferase</keyword>
<dbReference type="PANTHER" id="PTHR42648:SF11">
    <property type="entry name" value="TRANSPOSON TY4-P GAG-POL POLYPROTEIN"/>
    <property type="match status" value="1"/>
</dbReference>
<feature type="domain" description="Integrase catalytic" evidence="19">
    <location>
        <begin position="370"/>
        <end position="513"/>
    </location>
</feature>
<protein>
    <submittedName>
        <fullName evidence="20">Copia-type polyprotein</fullName>
    </submittedName>
</protein>
<evidence type="ECO:0000313" key="21">
    <source>
        <dbReference type="Proteomes" id="UP000236291"/>
    </source>
</evidence>
<evidence type="ECO:0000256" key="3">
    <source>
        <dbReference type="ARBA" id="ARBA00022670"/>
    </source>
</evidence>
<evidence type="ECO:0000313" key="20">
    <source>
        <dbReference type="EMBL" id="PNX80846.1"/>
    </source>
</evidence>
<keyword evidence="16" id="KW-0862">Zinc</keyword>
<evidence type="ECO:0000256" key="2">
    <source>
        <dbReference type="ARBA" id="ARBA00022612"/>
    </source>
</evidence>
<dbReference type="STRING" id="57577.A0A2K3LQN7"/>
<dbReference type="InterPro" id="IPR001584">
    <property type="entry name" value="Integrase_cat-core"/>
</dbReference>
<evidence type="ECO:0000256" key="10">
    <source>
        <dbReference type="ARBA" id="ARBA00022842"/>
    </source>
</evidence>
<feature type="domain" description="CCHC-type" evidence="18">
    <location>
        <begin position="166"/>
        <end position="181"/>
    </location>
</feature>
<dbReference type="InterPro" id="IPR036875">
    <property type="entry name" value="Znf_CCHC_sf"/>
</dbReference>
<keyword evidence="16" id="KW-0863">Zinc-finger</keyword>
<evidence type="ECO:0000256" key="16">
    <source>
        <dbReference type="PROSITE-ProRule" id="PRU00047"/>
    </source>
</evidence>
<evidence type="ECO:0000256" key="8">
    <source>
        <dbReference type="ARBA" id="ARBA00022801"/>
    </source>
</evidence>
<dbReference type="GO" id="GO:0008233">
    <property type="term" value="F:peptidase activity"/>
    <property type="evidence" value="ECO:0007669"/>
    <property type="project" value="UniProtKB-KW"/>
</dbReference>
<evidence type="ECO:0000256" key="13">
    <source>
        <dbReference type="ARBA" id="ARBA00022932"/>
    </source>
</evidence>
<dbReference type="InterPro" id="IPR025724">
    <property type="entry name" value="GAG-pre-integrase_dom"/>
</dbReference>
<evidence type="ECO:0000256" key="14">
    <source>
        <dbReference type="ARBA" id="ARBA00023113"/>
    </source>
</evidence>
<dbReference type="GO" id="GO:0008270">
    <property type="term" value="F:zinc ion binding"/>
    <property type="evidence" value="ECO:0007669"/>
    <property type="project" value="UniProtKB-KW"/>
</dbReference>
<dbReference type="GO" id="GO:0003887">
    <property type="term" value="F:DNA-directed DNA polymerase activity"/>
    <property type="evidence" value="ECO:0007669"/>
    <property type="project" value="UniProtKB-KW"/>
</dbReference>
<reference evidence="20 21" key="1">
    <citation type="journal article" date="2014" name="Am. J. Bot.">
        <title>Genome assembly and annotation for red clover (Trifolium pratense; Fabaceae).</title>
        <authorList>
            <person name="Istvanek J."/>
            <person name="Jaros M."/>
            <person name="Krenek A."/>
            <person name="Repkova J."/>
        </authorList>
    </citation>
    <scope>NUCLEOTIDE SEQUENCE [LARGE SCALE GENOMIC DNA]</scope>
    <source>
        <strain evidence="21">cv. Tatra</strain>
        <tissue evidence="20">Young leaves</tissue>
    </source>
</reference>
<keyword evidence="14" id="KW-0917">Virion maturation</keyword>
<dbReference type="GO" id="GO:0003964">
    <property type="term" value="F:RNA-directed DNA polymerase activity"/>
    <property type="evidence" value="ECO:0007669"/>
    <property type="project" value="UniProtKB-KW"/>
</dbReference>
<dbReference type="GO" id="GO:0004519">
    <property type="term" value="F:endonuclease activity"/>
    <property type="evidence" value="ECO:0007669"/>
    <property type="project" value="UniProtKB-KW"/>
</dbReference>
<dbReference type="GO" id="GO:0006508">
    <property type="term" value="P:proteolysis"/>
    <property type="evidence" value="ECO:0007669"/>
    <property type="project" value="UniProtKB-KW"/>
</dbReference>
<evidence type="ECO:0000256" key="6">
    <source>
        <dbReference type="ARBA" id="ARBA00022741"/>
    </source>
</evidence>
<dbReference type="Pfam" id="PF13976">
    <property type="entry name" value="gag_pre-integrs"/>
    <property type="match status" value="1"/>
</dbReference>
<dbReference type="GO" id="GO:0003676">
    <property type="term" value="F:nucleic acid binding"/>
    <property type="evidence" value="ECO:0007669"/>
    <property type="project" value="InterPro"/>
</dbReference>
<sequence length="513" mass="58744">MEMILEKGTARDIWESMRVKFQGSTKVKRAQLHALKCEFEVLAMKESESINDYFARTLSIVNKMTAQGQRMEALDVVEKILRSLTPRFNYVVCSIKQSNDVLALSIDELQNSLIVQEQRMKFQSDKYDEQVLKVTGGGRGERGRGRGGARGRGRGRQNSSKENVECYKCHKLGHYQSECPSWGEQDPNVNYAEFNEHEEVLLMTKQDATIQAKIEVWYLDSGCSNHMIGNKEWLFNFDDAFRESVKLGDDSKMHVMGKGKLKLYIGGITQVMSEVYYLSGLKNNLLSIGQLQQKNLTIVFKNDTCKVFHEERGLIMSTQMSANRMYVINATVFVPMRLQTTDEIDSQLWHKRYGHLSYKGLSTLVKKEMVKGLPALKEAIDVCSDCLFGKQHREVIPKKVNWRATHKLELDKAGAFESFKKFKAVAEKESGCQILSLRTDKGGEFMSEAFNKFCTEQGIKRQLATTYTPQQNGVSERKNMIIMNMVRCMLNDKKVPKKFWPECVKWDVAPEEA</sequence>
<reference evidence="20 21" key="2">
    <citation type="journal article" date="2017" name="Front. Plant Sci.">
        <title>Gene Classification and Mining of Molecular Markers Useful in Red Clover (Trifolium pratense) Breeding.</title>
        <authorList>
            <person name="Istvanek J."/>
            <person name="Dluhosova J."/>
            <person name="Dluhos P."/>
            <person name="Patkova L."/>
            <person name="Nedelnik J."/>
            <person name="Repkova J."/>
        </authorList>
    </citation>
    <scope>NUCLEOTIDE SEQUENCE [LARGE SCALE GENOMIC DNA]</scope>
    <source>
        <strain evidence="21">cv. Tatra</strain>
        <tissue evidence="20">Young leaves</tissue>
    </source>
</reference>
<comment type="caution">
    <text evidence="20">The sequence shown here is derived from an EMBL/GenBank/DDBJ whole genome shotgun (WGS) entry which is preliminary data.</text>
</comment>
<evidence type="ECO:0000256" key="1">
    <source>
        <dbReference type="ARBA" id="ARBA00002180"/>
    </source>
</evidence>
<evidence type="ECO:0000256" key="17">
    <source>
        <dbReference type="SAM" id="MobiDB-lite"/>
    </source>
</evidence>
<dbReference type="Pfam" id="PF14223">
    <property type="entry name" value="Retrotran_gag_2"/>
    <property type="match status" value="1"/>
</dbReference>
<dbReference type="Pfam" id="PF22936">
    <property type="entry name" value="Pol_BBD"/>
    <property type="match status" value="1"/>
</dbReference>
<keyword evidence="8" id="KW-0378">Hydrolase</keyword>
<evidence type="ECO:0000259" key="18">
    <source>
        <dbReference type="PROSITE" id="PS50158"/>
    </source>
</evidence>
<dbReference type="GO" id="GO:0015074">
    <property type="term" value="P:DNA integration"/>
    <property type="evidence" value="ECO:0007669"/>
    <property type="project" value="UniProtKB-KW"/>
</dbReference>
<name>A0A2K3LQN7_TRIPR</name>
<keyword evidence="12" id="KW-0695">RNA-directed DNA polymerase</keyword>
<dbReference type="AlphaFoldDB" id="A0A2K3LQN7"/>
<dbReference type="PROSITE" id="PS50994">
    <property type="entry name" value="INTEGRASE"/>
    <property type="match status" value="1"/>
</dbReference>
<accession>A0A2K3LQN7</accession>
<dbReference type="ExpressionAtlas" id="A0A2K3LQN7">
    <property type="expression patterns" value="baseline"/>
</dbReference>
<keyword evidence="3" id="KW-0645">Protease</keyword>
<dbReference type="Gene3D" id="4.10.60.10">
    <property type="entry name" value="Zinc finger, CCHC-type"/>
    <property type="match status" value="1"/>
</dbReference>
<dbReference type="SUPFAM" id="SSF53098">
    <property type="entry name" value="Ribonuclease H-like"/>
    <property type="match status" value="1"/>
</dbReference>